<accession>A0ACB6S0K3</accession>
<gene>
    <name evidence="1" type="ORF">BU25DRAFT_458456</name>
</gene>
<dbReference type="Proteomes" id="UP000799754">
    <property type="component" value="Unassembled WGS sequence"/>
</dbReference>
<protein>
    <submittedName>
        <fullName evidence="1">Uncharacterized protein</fullName>
    </submittedName>
</protein>
<name>A0ACB6S0K3_9PLEO</name>
<keyword evidence="2" id="KW-1185">Reference proteome</keyword>
<evidence type="ECO:0000313" key="1">
    <source>
        <dbReference type="EMBL" id="KAF2627559.1"/>
    </source>
</evidence>
<sequence>MRFKHWVWVLPALRAGVKAVQCAAPPLNLPLRTISVAPGTFSHGIPISIGIPPQQLVLTPSLSLDTPFIPRYTDSCIYAADASRPANATRWNGRDGKIVCAGIYGGGFVPTLSTSFFDNGTNSPVSEAWFKRARFSDWHFMTDKFVFADYLEAYVQQNAALPEKRNLTTSFILPDEGATFGGLSSSVLSLTPGSRLLEALYSEGMVPSKSWSLSNDSLCLGCVDENAYTGEFQNFKLADRDKDGGLPCLLQAKVETLDYYSDGSSAGVALLDDAFVACIDPGVMSLVLPTDAYTKLPEVVGADVKAAFEWSATSAGLPKNSSSFLRFKLTGDLEVDVMLPRAGVEDVKDPSGQPLGIETGSWGAYGQGVPVLGKLFTASIVLRWDEVTQEYGAARRNPKASEKSDLEPLGCDSFLSLGKYVETTPSVGVILQSSSIREGRGA</sequence>
<comment type="caution">
    <text evidence="1">The sequence shown here is derived from an EMBL/GenBank/DDBJ whole genome shotgun (WGS) entry which is preliminary data.</text>
</comment>
<organism evidence="1 2">
    <name type="scientific">Macroventuria anomochaeta</name>
    <dbReference type="NCBI Taxonomy" id="301207"/>
    <lineage>
        <taxon>Eukaryota</taxon>
        <taxon>Fungi</taxon>
        <taxon>Dikarya</taxon>
        <taxon>Ascomycota</taxon>
        <taxon>Pezizomycotina</taxon>
        <taxon>Dothideomycetes</taxon>
        <taxon>Pleosporomycetidae</taxon>
        <taxon>Pleosporales</taxon>
        <taxon>Pleosporineae</taxon>
        <taxon>Didymellaceae</taxon>
        <taxon>Macroventuria</taxon>
    </lineage>
</organism>
<proteinExistence type="predicted"/>
<dbReference type="EMBL" id="MU006716">
    <property type="protein sequence ID" value="KAF2627559.1"/>
    <property type="molecule type" value="Genomic_DNA"/>
</dbReference>
<evidence type="ECO:0000313" key="2">
    <source>
        <dbReference type="Proteomes" id="UP000799754"/>
    </source>
</evidence>
<reference evidence="1" key="1">
    <citation type="journal article" date="2020" name="Stud. Mycol.">
        <title>101 Dothideomycetes genomes: a test case for predicting lifestyles and emergence of pathogens.</title>
        <authorList>
            <person name="Haridas S."/>
            <person name="Albert R."/>
            <person name="Binder M."/>
            <person name="Bloem J."/>
            <person name="Labutti K."/>
            <person name="Salamov A."/>
            <person name="Andreopoulos B."/>
            <person name="Baker S."/>
            <person name="Barry K."/>
            <person name="Bills G."/>
            <person name="Bluhm B."/>
            <person name="Cannon C."/>
            <person name="Castanera R."/>
            <person name="Culley D."/>
            <person name="Daum C."/>
            <person name="Ezra D."/>
            <person name="Gonzalez J."/>
            <person name="Henrissat B."/>
            <person name="Kuo A."/>
            <person name="Liang C."/>
            <person name="Lipzen A."/>
            <person name="Lutzoni F."/>
            <person name="Magnuson J."/>
            <person name="Mondo S."/>
            <person name="Nolan M."/>
            <person name="Ohm R."/>
            <person name="Pangilinan J."/>
            <person name="Park H.-J."/>
            <person name="Ramirez L."/>
            <person name="Alfaro M."/>
            <person name="Sun H."/>
            <person name="Tritt A."/>
            <person name="Yoshinaga Y."/>
            <person name="Zwiers L.-H."/>
            <person name="Turgeon B."/>
            <person name="Goodwin S."/>
            <person name="Spatafora J."/>
            <person name="Crous P."/>
            <person name="Grigoriev I."/>
        </authorList>
    </citation>
    <scope>NUCLEOTIDE SEQUENCE</scope>
    <source>
        <strain evidence="1">CBS 525.71</strain>
    </source>
</reference>